<dbReference type="AlphaFoldDB" id="A0A077P6C9"/>
<dbReference type="Proteomes" id="UP000028483">
    <property type="component" value="Unassembled WGS sequence"/>
</dbReference>
<dbReference type="HOGENOM" id="CLU_894161_0_0_6"/>
<comment type="caution">
    <text evidence="1">The sequence shown here is derived from an EMBL/GenBank/DDBJ whole genome shotgun (WGS) entry which is preliminary data.</text>
</comment>
<dbReference type="RefSeq" id="WP_038256971.1">
    <property type="nucleotide sequence ID" value="NZ_CAWLUU010000184.1"/>
</dbReference>
<gene>
    <name evidence="1" type="ORF">XBO1_2120020</name>
</gene>
<protein>
    <submittedName>
        <fullName evidence="1">Uncharacterized protein</fullName>
    </submittedName>
</protein>
<proteinExistence type="predicted"/>
<reference evidence="1" key="1">
    <citation type="submission" date="2013-07" db="EMBL/GenBank/DDBJ databases">
        <title>Sub-species coevolution in mutualistic symbiosis.</title>
        <authorList>
            <person name="Murfin K."/>
            <person name="Klassen J."/>
            <person name="Lee M."/>
            <person name="Forst S."/>
            <person name="Stock P."/>
            <person name="Goodrich-Blair H."/>
        </authorList>
    </citation>
    <scope>NUCLEOTIDE SEQUENCE [LARGE SCALE GENOMIC DNA]</scope>
    <source>
        <strain evidence="1">Oregonense</strain>
    </source>
</reference>
<evidence type="ECO:0000313" key="2">
    <source>
        <dbReference type="Proteomes" id="UP000028483"/>
    </source>
</evidence>
<accession>A0A077P6C9</accession>
<evidence type="ECO:0000313" key="1">
    <source>
        <dbReference type="EMBL" id="CDH06138.1"/>
    </source>
</evidence>
<sequence length="329" mass="37809">MASTDTKVPFKYCRIERAAKYLKCEISDLINGGVNGKLSLCLKLNNVQGMLLASSPYERMNSWVDSLSYGGAIANSLVKNLTPYSFYKFDNIYIQNNGEAVVYPYFNGDENNNDAIKNHSCAIGRAYGLWRIHRSLEHIENKGIAYIDGTEFTPCSPTKDMSNMQFIIDENLSTKIYTLEDDSDYHGIIDRDTFENIAITHADLWIADIDIKRVIEKEYDFDALDIVHHYDVLINKKDKDKIKEPHHTAERHAINREQVLMAAMRFREECPNVFDEECRKADRSINFAAWAREIISRPFLFPNHELTIKTEDKIAAILSNAHKAPNDRK</sequence>
<name>A0A077P6C9_XENBV</name>
<organism evidence="1 2">
    <name type="scientific">Xenorhabdus bovienii str. oregonense</name>
    <dbReference type="NCBI Taxonomy" id="1398202"/>
    <lineage>
        <taxon>Bacteria</taxon>
        <taxon>Pseudomonadati</taxon>
        <taxon>Pseudomonadota</taxon>
        <taxon>Gammaproteobacteria</taxon>
        <taxon>Enterobacterales</taxon>
        <taxon>Morganellaceae</taxon>
        <taxon>Xenorhabdus</taxon>
    </lineage>
</organism>
<dbReference type="EMBL" id="CBSX010000127">
    <property type="protein sequence ID" value="CDH06138.1"/>
    <property type="molecule type" value="Genomic_DNA"/>
</dbReference>